<dbReference type="GeneTree" id="ENSGT01030000238128"/>
<proteinExistence type="predicted"/>
<feature type="chain" id="PRO_5025595291" evidence="1">
    <location>
        <begin position="17"/>
        <end position="445"/>
    </location>
</feature>
<dbReference type="OMA" id="NPAWSLK"/>
<dbReference type="Ensembl" id="ENSTGUT00000030645.1">
    <property type="protein sequence ID" value="ENSTGUP00000035020.1"/>
    <property type="gene ID" value="ENSTGUG00000029011.1"/>
</dbReference>
<evidence type="ECO:0000256" key="1">
    <source>
        <dbReference type="SAM" id="SignalP"/>
    </source>
</evidence>
<sequence>MIKLVILLYILPQIYSQHPSEWSWSEATIEHTDVIGSYPKDRHPNLATVVLHNSKVYRPSEWKWDQKDWTRTLTGTIGETIVVACRKVEGSSHEKASSITVAGSFMEPGGKNNLEIPSTKVCPTKEWECIKTFPLTLCCRQEYTGNYTSGPQNNNVVITLDCEYEPNDCWYSFVLAKTTYVTCLWQNNLTNPLDVQGLVYKFKINATTNNNTIIAPQLTESPFTEGPWSQAFVYFFGYMGNVKDLNLLTLVMHNNQIYTKQEWKEQKTWQLQGEIEEQISIGCQMINKTAYNKATSISVPTGKTNKREEVCTHPSIQECWHNFTLTQTAEVVCLWGKDTEGLSFKFIINVITQTTTVHTTTTTQTQPPVMLTPKISKVGPYIIRKTGQQQILFNPAWSLKQVKLLMQSNVSEVQPACSPFLQTSFQGWTTWLHNWCCGNRIGNSK</sequence>
<feature type="signal peptide" evidence="1">
    <location>
        <begin position="1"/>
        <end position="16"/>
    </location>
</feature>
<protein>
    <submittedName>
        <fullName evidence="2">Uncharacterized protein</fullName>
    </submittedName>
</protein>
<name>A0A674HKF0_TAEGU</name>
<organism evidence="2 3">
    <name type="scientific">Taeniopygia guttata</name>
    <name type="common">Zebra finch</name>
    <name type="synonym">Poephila guttata</name>
    <dbReference type="NCBI Taxonomy" id="59729"/>
    <lineage>
        <taxon>Eukaryota</taxon>
        <taxon>Metazoa</taxon>
        <taxon>Chordata</taxon>
        <taxon>Craniata</taxon>
        <taxon>Vertebrata</taxon>
        <taxon>Euteleostomi</taxon>
        <taxon>Archelosauria</taxon>
        <taxon>Archosauria</taxon>
        <taxon>Dinosauria</taxon>
        <taxon>Saurischia</taxon>
        <taxon>Theropoda</taxon>
        <taxon>Coelurosauria</taxon>
        <taxon>Aves</taxon>
        <taxon>Neognathae</taxon>
        <taxon>Neoaves</taxon>
        <taxon>Telluraves</taxon>
        <taxon>Australaves</taxon>
        <taxon>Passeriformes</taxon>
        <taxon>Passeroidea</taxon>
        <taxon>Estrildidae</taxon>
        <taxon>Estrildinae</taxon>
        <taxon>Taeniopygia</taxon>
    </lineage>
</organism>
<dbReference type="AlphaFoldDB" id="A0A674HKF0"/>
<keyword evidence="3" id="KW-1185">Reference proteome</keyword>
<dbReference type="InParanoid" id="A0A674HKF0"/>
<accession>A0A674HKF0</accession>
<dbReference type="Proteomes" id="UP000007754">
    <property type="component" value="Unplaced"/>
</dbReference>
<evidence type="ECO:0000313" key="3">
    <source>
        <dbReference type="Proteomes" id="UP000007754"/>
    </source>
</evidence>
<keyword evidence="1" id="KW-0732">Signal</keyword>
<reference evidence="2" key="1">
    <citation type="submission" date="2025-08" db="UniProtKB">
        <authorList>
            <consortium name="Ensembl"/>
        </authorList>
    </citation>
    <scope>IDENTIFICATION</scope>
</reference>
<evidence type="ECO:0000313" key="2">
    <source>
        <dbReference type="Ensembl" id="ENSTGUP00000035020.1"/>
    </source>
</evidence>
<reference evidence="2" key="2">
    <citation type="submission" date="2025-09" db="UniProtKB">
        <authorList>
            <consortium name="Ensembl"/>
        </authorList>
    </citation>
    <scope>IDENTIFICATION</scope>
</reference>